<feature type="compositionally biased region" description="Basic residues" evidence="1">
    <location>
        <begin position="31"/>
        <end position="50"/>
    </location>
</feature>
<name>A0A9N9LCI0_9HELO</name>
<dbReference type="AlphaFoldDB" id="A0A9N9LCI0"/>
<dbReference type="PANTHER" id="PTHR28255:SF1">
    <property type="entry name" value="UPF0303 PROTEIN YBR137W"/>
    <property type="match status" value="1"/>
</dbReference>
<protein>
    <recommendedName>
        <fullName evidence="4">DUF967 domain protein</fullName>
    </recommendedName>
</protein>
<dbReference type="Pfam" id="PF03928">
    <property type="entry name" value="HbpS-like"/>
    <property type="match status" value="1"/>
</dbReference>
<feature type="compositionally biased region" description="Basic and acidic residues" evidence="1">
    <location>
        <begin position="20"/>
        <end position="30"/>
    </location>
</feature>
<dbReference type="GO" id="GO:0006620">
    <property type="term" value="P:post-translational protein targeting to endoplasmic reticulum membrane"/>
    <property type="evidence" value="ECO:0007669"/>
    <property type="project" value="TreeGrafter"/>
</dbReference>
<feature type="region of interest" description="Disordered" evidence="1">
    <location>
        <begin position="1"/>
        <end position="101"/>
    </location>
</feature>
<dbReference type="OrthoDB" id="2209940at2759"/>
<proteinExistence type="predicted"/>
<dbReference type="SUPFAM" id="SSF143744">
    <property type="entry name" value="GlcG-like"/>
    <property type="match status" value="1"/>
</dbReference>
<gene>
    <name evidence="2" type="ORF">HYFRA_00014137</name>
</gene>
<keyword evidence="3" id="KW-1185">Reference proteome</keyword>
<organism evidence="2 3">
    <name type="scientific">Hymenoscyphus fraxineus</name>
    <dbReference type="NCBI Taxonomy" id="746836"/>
    <lineage>
        <taxon>Eukaryota</taxon>
        <taxon>Fungi</taxon>
        <taxon>Dikarya</taxon>
        <taxon>Ascomycota</taxon>
        <taxon>Pezizomycotina</taxon>
        <taxon>Leotiomycetes</taxon>
        <taxon>Helotiales</taxon>
        <taxon>Helotiaceae</taxon>
        <taxon>Hymenoscyphus</taxon>
    </lineage>
</organism>
<sequence length="400" mass="45122">MSSTTLCGIRRHPKSGHGYTKYDDSHQLKLKERKKSKSKLKLKSQTKRPKSSTSTSTNDVAQPMLLATTTETDSFGFPVSRDEERETFPGTSNLRKRNSANFEWARLDQLSVILEKSSLDSTGTPHLEQSAEEVLRWDDNIQFPPLRPPSPPPSPPRTPRPPRSSRSTKSRIPSQSPRPPAITVSRSGSTGRRTEKRTRWLDYEYPDLRTPESGYPPYYLPRHKMSSTSGRRSPITPRLIEPPPTDLEEIQRIDDSLCFEHFTTEDAWELGSALRTRLMPVPTPVVINIALANQNQVLFHTCTHTGIMPDNDNWVARKRKTVLRWGTSTWYMSCKFNGDENAFKEKYGLGNSAGEYAIHGGGVPIRVSGVEGVVAVVVVSGLKQHEDHAVIVEVIRELYY</sequence>
<feature type="region of interest" description="Disordered" evidence="1">
    <location>
        <begin position="136"/>
        <end position="198"/>
    </location>
</feature>
<feature type="compositionally biased region" description="Low complexity" evidence="1">
    <location>
        <begin position="164"/>
        <end position="174"/>
    </location>
</feature>
<dbReference type="Gene3D" id="3.30.450.150">
    <property type="entry name" value="Haem-degrading domain"/>
    <property type="match status" value="1"/>
</dbReference>
<dbReference type="EMBL" id="CAJVRL010000126">
    <property type="protein sequence ID" value="CAG8962028.1"/>
    <property type="molecule type" value="Genomic_DNA"/>
</dbReference>
<comment type="caution">
    <text evidence="2">The sequence shown here is derived from an EMBL/GenBank/DDBJ whole genome shotgun (WGS) entry which is preliminary data.</text>
</comment>
<dbReference type="InterPro" id="IPR010371">
    <property type="entry name" value="YBR137W-like"/>
</dbReference>
<dbReference type="PANTHER" id="PTHR28255">
    <property type="match status" value="1"/>
</dbReference>
<evidence type="ECO:0000313" key="3">
    <source>
        <dbReference type="Proteomes" id="UP000696280"/>
    </source>
</evidence>
<accession>A0A9N9LCI0</accession>
<evidence type="ECO:0000313" key="2">
    <source>
        <dbReference type="EMBL" id="CAG8962028.1"/>
    </source>
</evidence>
<reference evidence="2" key="1">
    <citation type="submission" date="2021-07" db="EMBL/GenBank/DDBJ databases">
        <authorList>
            <person name="Durling M."/>
        </authorList>
    </citation>
    <scope>NUCLEOTIDE SEQUENCE</scope>
</reference>
<feature type="compositionally biased region" description="Pro residues" evidence="1">
    <location>
        <begin position="145"/>
        <end position="162"/>
    </location>
</feature>
<evidence type="ECO:0008006" key="4">
    <source>
        <dbReference type="Google" id="ProtNLM"/>
    </source>
</evidence>
<dbReference type="InterPro" id="IPR038084">
    <property type="entry name" value="PduO/GlcC-like_sf"/>
</dbReference>
<dbReference type="GO" id="GO:0072380">
    <property type="term" value="C:TRC complex"/>
    <property type="evidence" value="ECO:0007669"/>
    <property type="project" value="TreeGrafter"/>
</dbReference>
<dbReference type="Proteomes" id="UP000696280">
    <property type="component" value="Unassembled WGS sequence"/>
</dbReference>
<dbReference type="InterPro" id="IPR005624">
    <property type="entry name" value="PduO/GlcC-like"/>
</dbReference>
<evidence type="ECO:0000256" key="1">
    <source>
        <dbReference type="SAM" id="MobiDB-lite"/>
    </source>
</evidence>